<dbReference type="CDD" id="cd10170">
    <property type="entry name" value="ASKHA_NBD_HSP70"/>
    <property type="match status" value="1"/>
</dbReference>
<proteinExistence type="predicted"/>
<dbReference type="Gene3D" id="3.90.640.10">
    <property type="entry name" value="Actin, Chain A, domain 4"/>
    <property type="match status" value="1"/>
</dbReference>
<dbReference type="Gene3D" id="3.30.420.40">
    <property type="match status" value="2"/>
</dbReference>
<organism evidence="3 4">
    <name type="scientific">Nothophoma quercina</name>
    <dbReference type="NCBI Taxonomy" id="749835"/>
    <lineage>
        <taxon>Eukaryota</taxon>
        <taxon>Fungi</taxon>
        <taxon>Dikarya</taxon>
        <taxon>Ascomycota</taxon>
        <taxon>Pezizomycotina</taxon>
        <taxon>Dothideomycetes</taxon>
        <taxon>Pleosporomycetidae</taxon>
        <taxon>Pleosporales</taxon>
        <taxon>Pleosporineae</taxon>
        <taxon>Didymellaceae</taxon>
        <taxon>Nothophoma</taxon>
    </lineage>
</organism>
<evidence type="ECO:0000256" key="1">
    <source>
        <dbReference type="ARBA" id="ARBA00022741"/>
    </source>
</evidence>
<dbReference type="InterPro" id="IPR013126">
    <property type="entry name" value="Hsp_70_fam"/>
</dbReference>
<keyword evidence="4" id="KW-1185">Reference proteome</keyword>
<dbReference type="SUPFAM" id="SSF53067">
    <property type="entry name" value="Actin-like ATPase domain"/>
    <property type="match status" value="2"/>
</dbReference>
<dbReference type="Proteomes" id="UP001521222">
    <property type="component" value="Unassembled WGS sequence"/>
</dbReference>
<keyword evidence="2" id="KW-0067">ATP-binding</keyword>
<reference evidence="3 4" key="1">
    <citation type="submission" date="2024-02" db="EMBL/GenBank/DDBJ databases">
        <title>De novo assembly and annotation of 12 fungi associated with fruit tree decline syndrome in Ontario, Canada.</title>
        <authorList>
            <person name="Sulman M."/>
            <person name="Ellouze W."/>
            <person name="Ilyukhin E."/>
        </authorList>
    </citation>
    <scope>NUCLEOTIDE SEQUENCE [LARGE SCALE GENOMIC DNA]</scope>
    <source>
        <strain evidence="3 4">M97-236</strain>
    </source>
</reference>
<name>A0ABR3RIW5_9PLEO</name>
<comment type="caution">
    <text evidence="3">The sequence shown here is derived from an EMBL/GenBank/DDBJ whole genome shotgun (WGS) entry which is preliminary data.</text>
</comment>
<evidence type="ECO:0000313" key="4">
    <source>
        <dbReference type="Proteomes" id="UP001521222"/>
    </source>
</evidence>
<evidence type="ECO:0008006" key="5">
    <source>
        <dbReference type="Google" id="ProtNLM"/>
    </source>
</evidence>
<dbReference type="PANTHER" id="PTHR14187:SF82">
    <property type="entry name" value="FAMILY CHAPERONE, PUTATIVE (AFU_ORTHOLOGUE AFUA_7G08575)-RELATED"/>
    <property type="match status" value="1"/>
</dbReference>
<accession>A0ABR3RIW5</accession>
<dbReference type="InterPro" id="IPR043129">
    <property type="entry name" value="ATPase_NBD"/>
</dbReference>
<evidence type="ECO:0000256" key="2">
    <source>
        <dbReference type="ARBA" id="ARBA00022840"/>
    </source>
</evidence>
<gene>
    <name evidence="3" type="ORF">SLS59_004027</name>
</gene>
<evidence type="ECO:0000313" key="3">
    <source>
        <dbReference type="EMBL" id="KAL1604233.1"/>
    </source>
</evidence>
<protein>
    <recommendedName>
        <fullName evidence="5">Hsp70 family protein</fullName>
    </recommendedName>
</protein>
<keyword evidence="1" id="KW-0547">Nucleotide-binding</keyword>
<dbReference type="Pfam" id="PF00012">
    <property type="entry name" value="HSP70"/>
    <property type="match status" value="1"/>
</dbReference>
<dbReference type="EMBL" id="JAKIXB020000011">
    <property type="protein sequence ID" value="KAL1604233.1"/>
    <property type="molecule type" value="Genomic_DNA"/>
</dbReference>
<sequence length="591" mass="66311">MTKANRLVVGLDYGTTYTGVSYCESSEIGEKGEQIEIIHDWPSQHTKIGTKEKVPSEITYQAEGLVWGSLIPPHVDRHMWTKLQLDPQQGGEAAKIFRELSTSHQTVRKQPVDIVADYLTQVKAHLTKNLDQKYGKALWRSLAVVLVVTVPAVWTDLAKDRTLQAIDKAGFNKLEFPQLTQQPILITEPEAAALYTIKTLRLSAQGSLFAVNDGFIVCDMGGGTVDLISYRVDKINPVAVEEVTIGCGDQCGGSFVDRVFLRWLEIKLGTIDFLKISECRSENMPRTSLSKKLARMLQDFTLEIKSGFSGTETSYIRLPNPLSSIDEDESRGIREGEIQITPEDMISMFEFPLRRTYELLGDQLQKAKRVKKVNMKYVFMIGGFSESPYMSQKVTEFVKKAELQAIRPAYPWSAVARGAVCKGLEGDTKAVTNRKCRRHYGTDCSERFDAKKHRESESYICGFDGVRRASGQMDWLLKRGDNLAALKTSHAKLSFNSSFWPASKREMGVTLYSSDDVRAPKRLKQEAVKKVASVMIDLSVVPKDHWKARRSPSGELYHSLDYELEIAVQSSLEISLSVNGKRYGSVTAAYE</sequence>
<dbReference type="PANTHER" id="PTHR14187">
    <property type="entry name" value="ALPHA KINASE/ELONGATION FACTOR 2 KINASE"/>
    <property type="match status" value="1"/>
</dbReference>